<dbReference type="GO" id="GO:0005524">
    <property type="term" value="F:ATP binding"/>
    <property type="evidence" value="ECO:0007669"/>
    <property type="project" value="UniProtKB-UniRule"/>
</dbReference>
<keyword evidence="8 17" id="KW-0521">NADP</keyword>
<dbReference type="PROSITE" id="PS51383">
    <property type="entry name" value="YJEF_C_3"/>
    <property type="match status" value="1"/>
</dbReference>
<comment type="catalytic activity">
    <reaction evidence="16 17 18">
        <text>(6S)-NADPHX + ADP = AMP + phosphate + NADPH + H(+)</text>
        <dbReference type="Rhea" id="RHEA:32235"/>
        <dbReference type="ChEBI" id="CHEBI:15378"/>
        <dbReference type="ChEBI" id="CHEBI:43474"/>
        <dbReference type="ChEBI" id="CHEBI:57783"/>
        <dbReference type="ChEBI" id="CHEBI:64076"/>
        <dbReference type="ChEBI" id="CHEBI:456215"/>
        <dbReference type="ChEBI" id="CHEBI:456216"/>
        <dbReference type="EC" id="4.2.1.136"/>
    </reaction>
</comment>
<evidence type="ECO:0000256" key="1">
    <source>
        <dbReference type="ARBA" id="ARBA00000013"/>
    </source>
</evidence>
<comment type="similarity">
    <text evidence="4 18">In the C-terminal section; belongs to the NnrD/CARKD family.</text>
</comment>
<feature type="binding site" evidence="17">
    <location>
        <position position="315"/>
    </location>
    <ligand>
        <name>(6S)-NADPHX</name>
        <dbReference type="ChEBI" id="CHEBI:64076"/>
    </ligand>
</feature>
<accession>A0A5C4U3I6</accession>
<evidence type="ECO:0000313" key="21">
    <source>
        <dbReference type="EMBL" id="TNL95350.1"/>
    </source>
</evidence>
<feature type="binding site" evidence="17">
    <location>
        <position position="366"/>
    </location>
    <ligand>
        <name>(6S)-NADPHX</name>
        <dbReference type="ChEBI" id="CHEBI:64076"/>
    </ligand>
</feature>
<dbReference type="EMBL" id="VDHJ01000015">
    <property type="protein sequence ID" value="TNL95350.1"/>
    <property type="molecule type" value="Genomic_DNA"/>
</dbReference>
<evidence type="ECO:0000259" key="20">
    <source>
        <dbReference type="PROSITE" id="PS51385"/>
    </source>
</evidence>
<keyword evidence="7 17" id="KW-0067">ATP-binding</keyword>
<evidence type="ECO:0000256" key="12">
    <source>
        <dbReference type="ARBA" id="ARBA00023239"/>
    </source>
</evidence>
<evidence type="ECO:0000256" key="2">
    <source>
        <dbReference type="ARBA" id="ARBA00000909"/>
    </source>
</evidence>
<dbReference type="InterPro" id="IPR004443">
    <property type="entry name" value="YjeF_N_dom"/>
</dbReference>
<evidence type="ECO:0000256" key="11">
    <source>
        <dbReference type="ARBA" id="ARBA00023235"/>
    </source>
</evidence>
<evidence type="ECO:0000259" key="19">
    <source>
        <dbReference type="PROSITE" id="PS51383"/>
    </source>
</evidence>
<dbReference type="InterPro" id="IPR000631">
    <property type="entry name" value="CARKD"/>
</dbReference>
<comment type="catalytic activity">
    <reaction evidence="1 18">
        <text>(6R)-NADHX = (6S)-NADHX</text>
        <dbReference type="Rhea" id="RHEA:32215"/>
        <dbReference type="ChEBI" id="CHEBI:64074"/>
        <dbReference type="ChEBI" id="CHEBI:64075"/>
        <dbReference type="EC" id="5.1.99.6"/>
    </reaction>
</comment>
<dbReference type="InterPro" id="IPR030677">
    <property type="entry name" value="Nnr"/>
</dbReference>
<evidence type="ECO:0000256" key="3">
    <source>
        <dbReference type="ARBA" id="ARBA00006001"/>
    </source>
</evidence>
<keyword evidence="10 17" id="KW-0520">NAD</keyword>
<comment type="caution">
    <text evidence="21">The sequence shown here is derived from an EMBL/GenBank/DDBJ whole genome shotgun (WGS) entry which is preliminary data.</text>
</comment>
<comment type="subunit">
    <text evidence="17">Homotetramer.</text>
</comment>
<comment type="function">
    <text evidence="14 18">Bifunctional enzyme that catalyzes the epimerization of the S- and R-forms of NAD(P)HX and the dehydration of the S-form of NAD(P)HX at the expense of ADP, which is converted to AMP. This allows the repair of both epimers of NAD(P)HX, a damaged form of NAD(P)H that is a result of enzymatic or heat-dependent hydration.</text>
</comment>
<sequence>MALNALAYSSAQIRAAEAPLLAAQTEADELMRSAALGISLVARDMLPHTGSVLILAGPGGNGGDGLYAGAELARQGYRVDALLYADRAQERAVAAFTDAGGQVVDKPAKNYTLIIDAIFGLGGRTDIEALDLPSAAAVLAVDVPSGVAADTGRAGENALVADVTATIGGLRYAHGLYAGCGDVVVIDAHSGGHSLSAQLAEDTSEPRVSIAHARRRTEYSFGDHAYVVGTQPPLVSEPTPQADKYSGGVVGIAAGSTTYPGAAVLCATGAVRATSSMVRYAGPQAREVVRALPEVVATESIDAAGRVQAWVYGPGSGTTEPADLRALLRTDLPVVIDADGLTLLSEHTSLRELVRSRRAATILTPHAGEFARLASACGLPSAKDNPLDAVSQLARELDCAVLLKGRASVIATPRSTVVVDAGSSWAATPGSGDVLSGILGAFIALRVAHAELANVPASWTYDAIPESVCVHAVAAYLSACTPWGEAPTSASRIAESVPAAIAYLSRRD</sequence>
<dbReference type="Pfam" id="PF03853">
    <property type="entry name" value="YjeF_N"/>
    <property type="match status" value="1"/>
</dbReference>
<dbReference type="Pfam" id="PF01256">
    <property type="entry name" value="Carb_kinase"/>
    <property type="match status" value="1"/>
</dbReference>
<comment type="catalytic activity">
    <reaction evidence="15 17 18">
        <text>(6S)-NADHX + ADP = AMP + phosphate + NADH + H(+)</text>
        <dbReference type="Rhea" id="RHEA:32223"/>
        <dbReference type="ChEBI" id="CHEBI:15378"/>
        <dbReference type="ChEBI" id="CHEBI:43474"/>
        <dbReference type="ChEBI" id="CHEBI:57945"/>
        <dbReference type="ChEBI" id="CHEBI:64074"/>
        <dbReference type="ChEBI" id="CHEBI:456215"/>
        <dbReference type="ChEBI" id="CHEBI:456216"/>
        <dbReference type="EC" id="4.2.1.136"/>
    </reaction>
</comment>
<dbReference type="GO" id="GO:0046496">
    <property type="term" value="P:nicotinamide nucleotide metabolic process"/>
    <property type="evidence" value="ECO:0007669"/>
    <property type="project" value="UniProtKB-UniRule"/>
</dbReference>
<dbReference type="HAMAP" id="MF_01965">
    <property type="entry name" value="NADHX_dehydratase"/>
    <property type="match status" value="1"/>
</dbReference>
<dbReference type="OrthoDB" id="9806925at2"/>
<dbReference type="Gene3D" id="3.40.50.10260">
    <property type="entry name" value="YjeF N-terminal domain"/>
    <property type="match status" value="1"/>
</dbReference>
<keyword evidence="12 17" id="KW-0456">Lyase</keyword>
<feature type="binding site" evidence="17">
    <location>
        <position position="432"/>
    </location>
    <ligand>
        <name>AMP</name>
        <dbReference type="ChEBI" id="CHEBI:456215"/>
    </ligand>
</feature>
<dbReference type="PIRSF" id="PIRSF017184">
    <property type="entry name" value="Nnr"/>
    <property type="match status" value="1"/>
</dbReference>
<comment type="similarity">
    <text evidence="3 18">In the N-terminal section; belongs to the NnrE/AIBP family.</text>
</comment>
<evidence type="ECO:0000256" key="9">
    <source>
        <dbReference type="ARBA" id="ARBA00022958"/>
    </source>
</evidence>
<feature type="domain" description="YjeF N-terminal" evidence="20">
    <location>
        <begin position="13"/>
        <end position="196"/>
    </location>
</feature>
<dbReference type="GO" id="GO:0052856">
    <property type="term" value="F:NAD(P)HX epimerase activity"/>
    <property type="evidence" value="ECO:0007669"/>
    <property type="project" value="UniProtKB-EC"/>
</dbReference>
<dbReference type="GO" id="GO:0110051">
    <property type="term" value="P:metabolite repair"/>
    <property type="evidence" value="ECO:0007669"/>
    <property type="project" value="TreeGrafter"/>
</dbReference>
<dbReference type="PANTHER" id="PTHR12592:SF0">
    <property type="entry name" value="ATP-DEPENDENT (S)-NAD(P)H-HYDRATE DEHYDRATASE"/>
    <property type="match status" value="1"/>
</dbReference>
<evidence type="ECO:0000256" key="14">
    <source>
        <dbReference type="ARBA" id="ARBA00025153"/>
    </source>
</evidence>
<evidence type="ECO:0000256" key="18">
    <source>
        <dbReference type="PIRNR" id="PIRNR017184"/>
    </source>
</evidence>
<comment type="catalytic activity">
    <reaction evidence="2 18">
        <text>(6R)-NADPHX = (6S)-NADPHX</text>
        <dbReference type="Rhea" id="RHEA:32227"/>
        <dbReference type="ChEBI" id="CHEBI:64076"/>
        <dbReference type="ChEBI" id="CHEBI:64077"/>
        <dbReference type="EC" id="5.1.99.6"/>
    </reaction>
</comment>
<comment type="cofactor">
    <cofactor evidence="17">
        <name>Mg(2+)</name>
        <dbReference type="ChEBI" id="CHEBI:18420"/>
    </cofactor>
</comment>
<evidence type="ECO:0000256" key="13">
    <source>
        <dbReference type="ARBA" id="ARBA00023268"/>
    </source>
</evidence>
<keyword evidence="6 17" id="KW-0547">Nucleotide-binding</keyword>
<dbReference type="GO" id="GO:0046872">
    <property type="term" value="F:metal ion binding"/>
    <property type="evidence" value="ECO:0007669"/>
    <property type="project" value="UniProtKB-UniRule"/>
</dbReference>
<dbReference type="PROSITE" id="PS51385">
    <property type="entry name" value="YJEF_N"/>
    <property type="match status" value="1"/>
</dbReference>
<proteinExistence type="inferred from homology"/>
<keyword evidence="11 18" id="KW-0413">Isomerase</keyword>
<feature type="domain" description="YjeF C-terminal" evidence="19">
    <location>
        <begin position="227"/>
        <end position="504"/>
    </location>
</feature>
<dbReference type="PANTHER" id="PTHR12592">
    <property type="entry name" value="ATP-DEPENDENT (S)-NAD(P)H-HYDRATE DEHYDRATASE FAMILY MEMBER"/>
    <property type="match status" value="1"/>
</dbReference>
<protein>
    <recommendedName>
        <fullName evidence="17">ADP-dependent (S)-NAD(P)H-hydrate dehydratase</fullName>
        <ecNumber evidence="17">4.2.1.136</ecNumber>
    </recommendedName>
    <alternativeName>
        <fullName evidence="17">ADP-dependent NAD(P)HX dehydratase</fullName>
    </alternativeName>
</protein>
<reference evidence="21 22" key="1">
    <citation type="submission" date="2019-06" db="EMBL/GenBank/DDBJ databases">
        <authorList>
            <person name="Li J."/>
        </authorList>
    </citation>
    <scope>NUCLEOTIDE SEQUENCE [LARGE SCALE GENOMIC DNA]</scope>
    <source>
        <strain evidence="21 22">LMG 28165</strain>
    </source>
</reference>
<name>A0A5C4U3I6_9CORY</name>
<dbReference type="Gene3D" id="3.40.1190.20">
    <property type="match status" value="1"/>
</dbReference>
<keyword evidence="13" id="KW-0511">Multifunctional enzyme</keyword>
<feature type="binding site" evidence="17">
    <location>
        <position position="433"/>
    </location>
    <ligand>
        <name>(6S)-NADPHX</name>
        <dbReference type="ChEBI" id="CHEBI:64076"/>
    </ligand>
</feature>
<evidence type="ECO:0000256" key="4">
    <source>
        <dbReference type="ARBA" id="ARBA00009524"/>
    </source>
</evidence>
<dbReference type="RefSeq" id="WP_139466321.1">
    <property type="nucleotide sequence ID" value="NZ_VDHJ01000015.1"/>
</dbReference>
<keyword evidence="22" id="KW-1185">Reference proteome</keyword>
<dbReference type="Proteomes" id="UP000312032">
    <property type="component" value="Unassembled WGS sequence"/>
</dbReference>
<feature type="binding site" evidence="17">
    <location>
        <begin position="404"/>
        <end position="408"/>
    </location>
    <ligand>
        <name>AMP</name>
        <dbReference type="ChEBI" id="CHEBI:456215"/>
    </ligand>
</feature>
<dbReference type="GO" id="GO:0052855">
    <property type="term" value="F:ADP-dependent NAD(P)H-hydrate dehydratase activity"/>
    <property type="evidence" value="ECO:0007669"/>
    <property type="project" value="UniProtKB-UniRule"/>
</dbReference>
<keyword evidence="5 18" id="KW-0479">Metal-binding</keyword>
<evidence type="ECO:0000256" key="10">
    <source>
        <dbReference type="ARBA" id="ARBA00023027"/>
    </source>
</evidence>
<dbReference type="CDD" id="cd01171">
    <property type="entry name" value="YXKO-related"/>
    <property type="match status" value="1"/>
</dbReference>
<dbReference type="InterPro" id="IPR036652">
    <property type="entry name" value="YjeF_N_dom_sf"/>
</dbReference>
<organism evidence="21 22">
    <name type="scientific">Corynebacterium tapiri</name>
    <dbReference type="NCBI Taxonomy" id="1448266"/>
    <lineage>
        <taxon>Bacteria</taxon>
        <taxon>Bacillati</taxon>
        <taxon>Actinomycetota</taxon>
        <taxon>Actinomycetes</taxon>
        <taxon>Mycobacteriales</taxon>
        <taxon>Corynebacteriaceae</taxon>
        <taxon>Corynebacterium</taxon>
    </lineage>
</organism>
<evidence type="ECO:0000256" key="7">
    <source>
        <dbReference type="ARBA" id="ARBA00022840"/>
    </source>
</evidence>
<evidence type="ECO:0000256" key="8">
    <source>
        <dbReference type="ARBA" id="ARBA00022857"/>
    </source>
</evidence>
<dbReference type="AlphaFoldDB" id="A0A5C4U3I6"/>
<dbReference type="SUPFAM" id="SSF64153">
    <property type="entry name" value="YjeF N-terminal domain-like"/>
    <property type="match status" value="1"/>
</dbReference>
<evidence type="ECO:0000256" key="15">
    <source>
        <dbReference type="ARBA" id="ARBA00048238"/>
    </source>
</evidence>
<feature type="binding site" evidence="17">
    <location>
        <position position="262"/>
    </location>
    <ligand>
        <name>(6S)-NADPHX</name>
        <dbReference type="ChEBI" id="CHEBI:64076"/>
    </ligand>
</feature>
<evidence type="ECO:0000256" key="5">
    <source>
        <dbReference type="ARBA" id="ARBA00022723"/>
    </source>
</evidence>
<evidence type="ECO:0000256" key="16">
    <source>
        <dbReference type="ARBA" id="ARBA00049209"/>
    </source>
</evidence>
<dbReference type="InterPro" id="IPR029056">
    <property type="entry name" value="Ribokinase-like"/>
</dbReference>
<comment type="cofactor">
    <cofactor evidence="18">
        <name>K(+)</name>
        <dbReference type="ChEBI" id="CHEBI:29103"/>
    </cofactor>
    <text evidence="18">Binds 1 potassium ion per subunit.</text>
</comment>
<evidence type="ECO:0000313" key="22">
    <source>
        <dbReference type="Proteomes" id="UP000312032"/>
    </source>
</evidence>
<comment type="function">
    <text evidence="17">Catalyzes the dehydration of the S-form of NAD(P)HX at the expense of ADP, which is converted to AMP. Together with NAD(P)HX epimerase, which catalyzes the epimerization of the S- and R-forms, the enzyme allows the repair of both epimers of NAD(P)HX, a damaged form of NAD(P)H that is a result of enzymatic or heat-dependent hydration.</text>
</comment>
<comment type="similarity">
    <text evidence="17">Belongs to the NnrD/CARKD family.</text>
</comment>
<dbReference type="SUPFAM" id="SSF53613">
    <property type="entry name" value="Ribokinase-like"/>
    <property type="match status" value="1"/>
</dbReference>
<evidence type="ECO:0000256" key="6">
    <source>
        <dbReference type="ARBA" id="ARBA00022741"/>
    </source>
</evidence>
<dbReference type="EC" id="4.2.1.136" evidence="17"/>
<evidence type="ECO:0000256" key="17">
    <source>
        <dbReference type="HAMAP-Rule" id="MF_01965"/>
    </source>
</evidence>
<keyword evidence="9 18" id="KW-0630">Potassium</keyword>
<gene>
    <name evidence="17" type="primary">nnrD</name>
    <name evidence="21" type="ORF">FHE74_09715</name>
</gene>